<evidence type="ECO:0000313" key="3">
    <source>
        <dbReference type="Proteomes" id="UP000244005"/>
    </source>
</evidence>
<name>A0A2R6WGL3_MARPO</name>
<keyword evidence="3" id="KW-1185">Reference proteome</keyword>
<dbReference type="Gramene" id="Mp5g11320.1">
    <property type="protein sequence ID" value="Mp5g11320.1.cds"/>
    <property type="gene ID" value="Mp5g11320"/>
</dbReference>
<protein>
    <recommendedName>
        <fullName evidence="4">Transmembrane protein</fullName>
    </recommendedName>
</protein>
<dbReference type="AlphaFoldDB" id="A0A2R6WGL3"/>
<dbReference type="EMBL" id="KZ772765">
    <property type="protein sequence ID" value="PTQ32981.1"/>
    <property type="molecule type" value="Genomic_DNA"/>
</dbReference>
<gene>
    <name evidence="2" type="ORF">MARPO_0093s0055</name>
</gene>
<dbReference type="Proteomes" id="UP000244005">
    <property type="component" value="Unassembled WGS sequence"/>
</dbReference>
<feature type="signal peptide" evidence="1">
    <location>
        <begin position="1"/>
        <end position="25"/>
    </location>
</feature>
<sequence length="128" mass="13817">MNTKNTIAVTCTLAVLLGIATLVAATSYQSQCYNDTDYDVDVKINVILGLDVLGLITVVKHTVIDILYTLSGLIAGLLGLTWNLSCKINNIIYSCDVYVPVGGTVRCYEDLSKIAVSVNGVFQKYMTS</sequence>
<feature type="chain" id="PRO_5015330402" description="Transmembrane protein" evidence="1">
    <location>
        <begin position="26"/>
        <end position="128"/>
    </location>
</feature>
<organism evidence="2 3">
    <name type="scientific">Marchantia polymorpha</name>
    <name type="common">Common liverwort</name>
    <name type="synonym">Marchantia aquatica</name>
    <dbReference type="NCBI Taxonomy" id="3197"/>
    <lineage>
        <taxon>Eukaryota</taxon>
        <taxon>Viridiplantae</taxon>
        <taxon>Streptophyta</taxon>
        <taxon>Embryophyta</taxon>
        <taxon>Marchantiophyta</taxon>
        <taxon>Marchantiopsida</taxon>
        <taxon>Marchantiidae</taxon>
        <taxon>Marchantiales</taxon>
        <taxon>Marchantiaceae</taxon>
        <taxon>Marchantia</taxon>
    </lineage>
</organism>
<reference evidence="3" key="1">
    <citation type="journal article" date="2017" name="Cell">
        <title>Insights into land plant evolution garnered from the Marchantia polymorpha genome.</title>
        <authorList>
            <person name="Bowman J.L."/>
            <person name="Kohchi T."/>
            <person name="Yamato K.T."/>
            <person name="Jenkins J."/>
            <person name="Shu S."/>
            <person name="Ishizaki K."/>
            <person name="Yamaoka S."/>
            <person name="Nishihama R."/>
            <person name="Nakamura Y."/>
            <person name="Berger F."/>
            <person name="Adam C."/>
            <person name="Aki S.S."/>
            <person name="Althoff F."/>
            <person name="Araki T."/>
            <person name="Arteaga-Vazquez M.A."/>
            <person name="Balasubrmanian S."/>
            <person name="Barry K."/>
            <person name="Bauer D."/>
            <person name="Boehm C.R."/>
            <person name="Briginshaw L."/>
            <person name="Caballero-Perez J."/>
            <person name="Catarino B."/>
            <person name="Chen F."/>
            <person name="Chiyoda S."/>
            <person name="Chovatia M."/>
            <person name="Davies K.M."/>
            <person name="Delmans M."/>
            <person name="Demura T."/>
            <person name="Dierschke T."/>
            <person name="Dolan L."/>
            <person name="Dorantes-Acosta A.E."/>
            <person name="Eklund D.M."/>
            <person name="Florent S.N."/>
            <person name="Flores-Sandoval E."/>
            <person name="Fujiyama A."/>
            <person name="Fukuzawa H."/>
            <person name="Galik B."/>
            <person name="Grimanelli D."/>
            <person name="Grimwood J."/>
            <person name="Grossniklaus U."/>
            <person name="Hamada T."/>
            <person name="Haseloff J."/>
            <person name="Hetherington A.J."/>
            <person name="Higo A."/>
            <person name="Hirakawa Y."/>
            <person name="Hundley H.N."/>
            <person name="Ikeda Y."/>
            <person name="Inoue K."/>
            <person name="Inoue S.I."/>
            <person name="Ishida S."/>
            <person name="Jia Q."/>
            <person name="Kakita M."/>
            <person name="Kanazawa T."/>
            <person name="Kawai Y."/>
            <person name="Kawashima T."/>
            <person name="Kennedy M."/>
            <person name="Kinose K."/>
            <person name="Kinoshita T."/>
            <person name="Kohara Y."/>
            <person name="Koide E."/>
            <person name="Komatsu K."/>
            <person name="Kopischke S."/>
            <person name="Kubo M."/>
            <person name="Kyozuka J."/>
            <person name="Lagercrantz U."/>
            <person name="Lin S.S."/>
            <person name="Lindquist E."/>
            <person name="Lipzen A.M."/>
            <person name="Lu C.W."/>
            <person name="De Luna E."/>
            <person name="Martienssen R.A."/>
            <person name="Minamino N."/>
            <person name="Mizutani M."/>
            <person name="Mizutani M."/>
            <person name="Mochizuki N."/>
            <person name="Monte I."/>
            <person name="Mosher R."/>
            <person name="Nagasaki H."/>
            <person name="Nakagami H."/>
            <person name="Naramoto S."/>
            <person name="Nishitani K."/>
            <person name="Ohtani M."/>
            <person name="Okamoto T."/>
            <person name="Okumura M."/>
            <person name="Phillips J."/>
            <person name="Pollak B."/>
            <person name="Reinders A."/>
            <person name="Rovekamp M."/>
            <person name="Sano R."/>
            <person name="Sawa S."/>
            <person name="Schmid M.W."/>
            <person name="Shirakawa M."/>
            <person name="Solano R."/>
            <person name="Spunde A."/>
            <person name="Suetsugu N."/>
            <person name="Sugano S."/>
            <person name="Sugiyama A."/>
            <person name="Sun R."/>
            <person name="Suzuki Y."/>
            <person name="Takenaka M."/>
            <person name="Takezawa D."/>
            <person name="Tomogane H."/>
            <person name="Tsuzuki M."/>
            <person name="Ueda T."/>
            <person name="Umeda M."/>
            <person name="Ward J.M."/>
            <person name="Watanabe Y."/>
            <person name="Yazaki K."/>
            <person name="Yokoyama R."/>
            <person name="Yoshitake Y."/>
            <person name="Yotsui I."/>
            <person name="Zachgo S."/>
            <person name="Schmutz J."/>
        </authorList>
    </citation>
    <scope>NUCLEOTIDE SEQUENCE [LARGE SCALE GENOMIC DNA]</scope>
    <source>
        <strain evidence="3">Tak-1</strain>
    </source>
</reference>
<proteinExistence type="predicted"/>
<accession>A0A2R6WGL3</accession>
<evidence type="ECO:0000313" key="2">
    <source>
        <dbReference type="EMBL" id="PTQ32981.1"/>
    </source>
</evidence>
<evidence type="ECO:0008006" key="4">
    <source>
        <dbReference type="Google" id="ProtNLM"/>
    </source>
</evidence>
<keyword evidence="1" id="KW-0732">Signal</keyword>
<evidence type="ECO:0000256" key="1">
    <source>
        <dbReference type="SAM" id="SignalP"/>
    </source>
</evidence>